<gene>
    <name evidence="1" type="ORF">TDIB3V08_LOCUS6091</name>
</gene>
<organism evidence="1">
    <name type="scientific">Timema douglasi</name>
    <name type="common">Walking stick</name>
    <dbReference type="NCBI Taxonomy" id="61478"/>
    <lineage>
        <taxon>Eukaryota</taxon>
        <taxon>Metazoa</taxon>
        <taxon>Ecdysozoa</taxon>
        <taxon>Arthropoda</taxon>
        <taxon>Hexapoda</taxon>
        <taxon>Insecta</taxon>
        <taxon>Pterygota</taxon>
        <taxon>Neoptera</taxon>
        <taxon>Polyneoptera</taxon>
        <taxon>Phasmatodea</taxon>
        <taxon>Timematodea</taxon>
        <taxon>Timematoidea</taxon>
        <taxon>Timematidae</taxon>
        <taxon>Timema</taxon>
    </lineage>
</organism>
<protein>
    <submittedName>
        <fullName evidence="1">Uncharacterized protein</fullName>
    </submittedName>
</protein>
<dbReference type="AlphaFoldDB" id="A0A7R8VKB9"/>
<name>A0A7R8VKB9_TIMDO</name>
<evidence type="ECO:0000313" key="1">
    <source>
        <dbReference type="EMBL" id="CAD7199850.1"/>
    </source>
</evidence>
<accession>A0A7R8VKB9</accession>
<dbReference type="EMBL" id="OA567082">
    <property type="protein sequence ID" value="CAD7199850.1"/>
    <property type="molecule type" value="Genomic_DNA"/>
</dbReference>
<sequence length="638" mass="75026">MNKETILLSWIYFAHYRILNVCDILFCPVFDDIHIVFILPSSCCRIDLLCAYLLWADPEVITKAVQVFCIFVDSSLWLTLFLAVELSYRQVEGWIHSPVNTHNSSLVLSGQSYLNLWFLAKFGLIRDDVIAFVVIGKVMLVCVLLNSPKQRSDLGKKDLVESRSWTVAEVDQRPVSLGTAVEAPRILLTFNLRSAATGTGDTCVIMVWKNPVEGVDDCGVFDVEVCAVEVDCCEVMEVNNSGNGGCGDTEVEALGDSNKCVIFVVRLRGITELMFIVPVTRRRLWLVSGLAGRVGRGRKRSELRSRQRVLGWDKRMARQRESWRDMMKSQQRSPGNVRSWWDMRKSRQRESWWDMRKSRQRESWWDMRKSRQRESRWDMRKSRQRESWWDMRKSRQHESWWDMRKSRQRESWWDMIKSRQRESWWDMRKSRQRESWWYMRKSWKRESRGDMRMSWQRGYGAFGVTSPPGFLNGLTTWFLGVERPLDGGSYELRTMIDFRRCSKVSRRHRTTSVAARGPFASPTVELPAAKMVYESDFYTTRRPYSAPRPTITSYSVTNQQFLSYKQMERRGFRGLRQMKFGEDLMSSECALSTNTRGVMASDQSIYELRMFQTEEHEIKAYSCDGPMYRIRDPLFKHL</sequence>
<proteinExistence type="predicted"/>
<reference evidence="1" key="1">
    <citation type="submission" date="2020-11" db="EMBL/GenBank/DDBJ databases">
        <authorList>
            <person name="Tran Van P."/>
        </authorList>
    </citation>
    <scope>NUCLEOTIDE SEQUENCE</scope>
</reference>